<dbReference type="Proteomes" id="UP001596328">
    <property type="component" value="Unassembled WGS sequence"/>
</dbReference>
<keyword evidence="4 5" id="KW-0472">Membrane</keyword>
<keyword evidence="8" id="KW-1185">Reference proteome</keyword>
<dbReference type="InterPro" id="IPR050638">
    <property type="entry name" value="AA-Vitamin_Transporters"/>
</dbReference>
<comment type="subcellular location">
    <subcellularLocation>
        <location evidence="1">Membrane</location>
        <topology evidence="1">Multi-pass membrane protein</topology>
    </subcellularLocation>
</comment>
<feature type="transmembrane region" description="Helical" evidence="5">
    <location>
        <begin position="94"/>
        <end position="116"/>
    </location>
</feature>
<dbReference type="GO" id="GO:0016020">
    <property type="term" value="C:membrane"/>
    <property type="evidence" value="ECO:0007669"/>
    <property type="project" value="UniProtKB-SubCell"/>
</dbReference>
<protein>
    <submittedName>
        <fullName evidence="7">DMT family transporter</fullName>
    </submittedName>
</protein>
<feature type="non-terminal residue" evidence="7">
    <location>
        <position position="181"/>
    </location>
</feature>
<keyword evidence="3 5" id="KW-1133">Transmembrane helix</keyword>
<gene>
    <name evidence="7" type="ORF">ACFQE1_18665</name>
</gene>
<evidence type="ECO:0000256" key="1">
    <source>
        <dbReference type="ARBA" id="ARBA00004141"/>
    </source>
</evidence>
<dbReference type="Pfam" id="PF00892">
    <property type="entry name" value="EamA"/>
    <property type="match status" value="1"/>
</dbReference>
<dbReference type="InterPro" id="IPR000620">
    <property type="entry name" value="EamA_dom"/>
</dbReference>
<proteinExistence type="predicted"/>
<dbReference type="EMBL" id="JBHSWU010001052">
    <property type="protein sequence ID" value="MFC6726347.1"/>
    <property type="molecule type" value="Genomic_DNA"/>
</dbReference>
<feature type="domain" description="EamA" evidence="6">
    <location>
        <begin position="9"/>
        <end position="140"/>
    </location>
</feature>
<evidence type="ECO:0000313" key="7">
    <source>
        <dbReference type="EMBL" id="MFC6726347.1"/>
    </source>
</evidence>
<keyword evidence="2 5" id="KW-0812">Transmembrane</keyword>
<dbReference type="PANTHER" id="PTHR32322">
    <property type="entry name" value="INNER MEMBRANE TRANSPORTER"/>
    <property type="match status" value="1"/>
</dbReference>
<feature type="transmembrane region" description="Helical" evidence="5">
    <location>
        <begin position="153"/>
        <end position="172"/>
    </location>
</feature>
<dbReference type="AlphaFoldDB" id="A0ABD5S4A4"/>
<comment type="caution">
    <text evidence="7">The sequence shown here is derived from an EMBL/GenBank/DDBJ whole genome shotgun (WGS) entry which is preliminary data.</text>
</comment>
<feature type="transmembrane region" description="Helical" evidence="5">
    <location>
        <begin position="67"/>
        <end position="88"/>
    </location>
</feature>
<reference evidence="7 8" key="1">
    <citation type="journal article" date="2019" name="Int. J. Syst. Evol. Microbiol.">
        <title>The Global Catalogue of Microorganisms (GCM) 10K type strain sequencing project: providing services to taxonomists for standard genome sequencing and annotation.</title>
        <authorList>
            <consortium name="The Broad Institute Genomics Platform"/>
            <consortium name="The Broad Institute Genome Sequencing Center for Infectious Disease"/>
            <person name="Wu L."/>
            <person name="Ma J."/>
        </authorList>
    </citation>
    <scope>NUCLEOTIDE SEQUENCE [LARGE SCALE GENOMIC DNA]</scope>
    <source>
        <strain evidence="7 8">NBRC 111368</strain>
    </source>
</reference>
<accession>A0ABD5S4A4</accession>
<evidence type="ECO:0000256" key="2">
    <source>
        <dbReference type="ARBA" id="ARBA00022692"/>
    </source>
</evidence>
<evidence type="ECO:0000259" key="6">
    <source>
        <dbReference type="Pfam" id="PF00892"/>
    </source>
</evidence>
<dbReference type="PANTHER" id="PTHR32322:SF2">
    <property type="entry name" value="EAMA DOMAIN-CONTAINING PROTEIN"/>
    <property type="match status" value="1"/>
</dbReference>
<dbReference type="InterPro" id="IPR037185">
    <property type="entry name" value="EmrE-like"/>
</dbReference>
<evidence type="ECO:0000256" key="5">
    <source>
        <dbReference type="SAM" id="Phobius"/>
    </source>
</evidence>
<dbReference type="SUPFAM" id="SSF103481">
    <property type="entry name" value="Multidrug resistance efflux transporter EmrE"/>
    <property type="match status" value="1"/>
</dbReference>
<feature type="transmembrane region" description="Helical" evidence="5">
    <location>
        <begin position="123"/>
        <end position="141"/>
    </location>
</feature>
<organism evidence="7 8">
    <name type="scientific">Halobium palmae</name>
    <dbReference type="NCBI Taxonomy" id="1776492"/>
    <lineage>
        <taxon>Archaea</taxon>
        <taxon>Methanobacteriati</taxon>
        <taxon>Methanobacteriota</taxon>
        <taxon>Stenosarchaea group</taxon>
        <taxon>Halobacteria</taxon>
        <taxon>Halobacteriales</taxon>
        <taxon>Haloferacaceae</taxon>
        <taxon>Halobium</taxon>
    </lineage>
</organism>
<sequence length="181" mass="18689">MTRYRDSFAFCTIACLWGLSLAVVEVGLRTFPPLLLSAFRYYLAGVLLLGYVGATDDEWLPSTRGDLLAVAGGGVFWIAVGNGVWFVGQEITTSVLSGLMVSLTPVATAVVSWALLPEDRLTPAAFVGLVVSFAGATLMLWPTGGITAAGSVLGKAILSVGVLGLGVGSVLLRAAPTSLPT</sequence>
<evidence type="ECO:0000256" key="3">
    <source>
        <dbReference type="ARBA" id="ARBA00022989"/>
    </source>
</evidence>
<evidence type="ECO:0000256" key="4">
    <source>
        <dbReference type="ARBA" id="ARBA00023136"/>
    </source>
</evidence>
<feature type="transmembrane region" description="Helical" evidence="5">
    <location>
        <begin position="38"/>
        <end position="55"/>
    </location>
</feature>
<name>A0ABD5S4A4_9EURY</name>
<evidence type="ECO:0000313" key="8">
    <source>
        <dbReference type="Proteomes" id="UP001596328"/>
    </source>
</evidence>